<dbReference type="Proteomes" id="UP000299102">
    <property type="component" value="Unassembled WGS sequence"/>
</dbReference>
<organism evidence="1 2">
    <name type="scientific">Eumeta variegata</name>
    <name type="common">Bagworm moth</name>
    <name type="synonym">Eumeta japonica</name>
    <dbReference type="NCBI Taxonomy" id="151549"/>
    <lineage>
        <taxon>Eukaryota</taxon>
        <taxon>Metazoa</taxon>
        <taxon>Ecdysozoa</taxon>
        <taxon>Arthropoda</taxon>
        <taxon>Hexapoda</taxon>
        <taxon>Insecta</taxon>
        <taxon>Pterygota</taxon>
        <taxon>Neoptera</taxon>
        <taxon>Endopterygota</taxon>
        <taxon>Lepidoptera</taxon>
        <taxon>Glossata</taxon>
        <taxon>Ditrysia</taxon>
        <taxon>Tineoidea</taxon>
        <taxon>Psychidae</taxon>
        <taxon>Oiketicinae</taxon>
        <taxon>Eumeta</taxon>
    </lineage>
</organism>
<protein>
    <submittedName>
        <fullName evidence="1">Uncharacterized protein</fullName>
    </submittedName>
</protein>
<evidence type="ECO:0000313" key="2">
    <source>
        <dbReference type="Proteomes" id="UP000299102"/>
    </source>
</evidence>
<comment type="caution">
    <text evidence="1">The sequence shown here is derived from an EMBL/GenBank/DDBJ whole genome shotgun (WGS) entry which is preliminary data.</text>
</comment>
<dbReference type="AlphaFoldDB" id="A0A4C1Y7Z2"/>
<gene>
    <name evidence="1" type="ORF">EVAR_46258_1</name>
</gene>
<keyword evidence="2" id="KW-1185">Reference proteome</keyword>
<accession>A0A4C1Y7Z2</accession>
<sequence>MLSGGASRVSADDGCACVTHTRREKFTLRGASTQPCMHLPAPIPPTRIRIGRIAIRLTHRGTSGCAGATVQTKRRKAARALDANLLLTIGPAVHSPQEYSRCGVARTPSRLTDLNGPIIYTESFVYL</sequence>
<dbReference type="EMBL" id="BGZK01001109">
    <property type="protein sequence ID" value="GBP71453.1"/>
    <property type="molecule type" value="Genomic_DNA"/>
</dbReference>
<proteinExistence type="predicted"/>
<evidence type="ECO:0000313" key="1">
    <source>
        <dbReference type="EMBL" id="GBP71453.1"/>
    </source>
</evidence>
<reference evidence="1 2" key="1">
    <citation type="journal article" date="2019" name="Commun. Biol.">
        <title>The bagworm genome reveals a unique fibroin gene that provides high tensile strength.</title>
        <authorList>
            <person name="Kono N."/>
            <person name="Nakamura H."/>
            <person name="Ohtoshi R."/>
            <person name="Tomita M."/>
            <person name="Numata K."/>
            <person name="Arakawa K."/>
        </authorList>
    </citation>
    <scope>NUCLEOTIDE SEQUENCE [LARGE SCALE GENOMIC DNA]</scope>
</reference>
<name>A0A4C1Y7Z2_EUMVA</name>